<name>A0A5P8VXS3_9NOSO</name>
<dbReference type="Proteomes" id="UP000326678">
    <property type="component" value="Chromosome Gxm1"/>
</dbReference>
<dbReference type="InterPro" id="IPR009057">
    <property type="entry name" value="Homeodomain-like_sf"/>
</dbReference>
<evidence type="ECO:0000313" key="3">
    <source>
        <dbReference type="Proteomes" id="UP000326678"/>
    </source>
</evidence>
<dbReference type="RefSeq" id="WP_225892408.1">
    <property type="nucleotide sequence ID" value="NZ_CP045226.1"/>
</dbReference>
<proteinExistence type="predicted"/>
<dbReference type="SUPFAM" id="SSF46689">
    <property type="entry name" value="Homeodomain-like"/>
    <property type="match status" value="1"/>
</dbReference>
<keyword evidence="3" id="KW-1185">Reference proteome</keyword>
<dbReference type="KEGG" id="nsh:GXM_02689"/>
<accession>A0A5P8VXS3</accession>
<protein>
    <submittedName>
        <fullName evidence="2">Transposase (Plasmid)</fullName>
    </submittedName>
</protein>
<dbReference type="EMBL" id="CP045226">
    <property type="protein sequence ID" value="QFS45212.1"/>
    <property type="molecule type" value="Genomic_DNA"/>
</dbReference>
<organism evidence="2 3">
    <name type="scientific">Nostoc sphaeroides CCNUC1</name>
    <dbReference type="NCBI Taxonomy" id="2653204"/>
    <lineage>
        <taxon>Bacteria</taxon>
        <taxon>Bacillati</taxon>
        <taxon>Cyanobacteriota</taxon>
        <taxon>Cyanophyceae</taxon>
        <taxon>Nostocales</taxon>
        <taxon>Nostocaceae</taxon>
        <taxon>Nostoc</taxon>
    </lineage>
</organism>
<reference evidence="2 3" key="1">
    <citation type="submission" date="2019-10" db="EMBL/GenBank/DDBJ databases">
        <title>Genomic and transcriptomic insights into the perfect genentic adaptation of a filamentous nitrogen-fixing cyanobacterium to rice fields.</title>
        <authorList>
            <person name="Chen Z."/>
        </authorList>
    </citation>
    <scope>NUCLEOTIDE SEQUENCE [LARGE SCALE GENOMIC DNA]</scope>
    <source>
        <strain evidence="2">CCNUC1</strain>
    </source>
</reference>
<sequence>MKPYSLDLRQKIVDTYLQGGISQRKLAARFCVTLSFIEKILKQYRETGNIAYKVRIKQTPPKLNEQQLNVLKEIVEENNDATLAEIREELEKKVGVLIGRSTVDRMLQKMDITIKKNITCFRKRNRKSSIIKG</sequence>
<dbReference type="InterPro" id="IPR036388">
    <property type="entry name" value="WH-like_DNA-bd_sf"/>
</dbReference>
<dbReference type="AlphaFoldDB" id="A0A5P8VXS3"/>
<dbReference type="InterPro" id="IPR002622">
    <property type="entry name" value="Transposase_14"/>
</dbReference>
<feature type="domain" description="Transposase Synechocystis PCC 6803" evidence="1">
    <location>
        <begin position="4"/>
        <end position="129"/>
    </location>
</feature>
<dbReference type="Gene3D" id="1.10.10.10">
    <property type="entry name" value="Winged helix-like DNA-binding domain superfamily/Winged helix DNA-binding domain"/>
    <property type="match status" value="1"/>
</dbReference>
<evidence type="ECO:0000313" key="2">
    <source>
        <dbReference type="EMBL" id="QFS45212.1"/>
    </source>
</evidence>
<evidence type="ECO:0000259" key="1">
    <source>
        <dbReference type="Pfam" id="PF01710"/>
    </source>
</evidence>
<dbReference type="Pfam" id="PF01710">
    <property type="entry name" value="HTH_Tnp_IS630"/>
    <property type="match status" value="1"/>
</dbReference>
<gene>
    <name evidence="2" type="ORF">GXM_02689</name>
</gene>